<evidence type="ECO:0000256" key="2">
    <source>
        <dbReference type="ARBA" id="ARBA00022857"/>
    </source>
</evidence>
<keyword evidence="7" id="KW-0732">Signal</keyword>
<dbReference type="Pfam" id="PF00248">
    <property type="entry name" value="Aldo_ket_red"/>
    <property type="match status" value="1"/>
</dbReference>
<comment type="similarity">
    <text evidence="1">Belongs to the aldo/keto reductase family.</text>
</comment>
<dbReference type="InterPro" id="IPR020471">
    <property type="entry name" value="AKR"/>
</dbReference>
<name>A0A0M0J548_9EUKA</name>
<comment type="caution">
    <text evidence="9">The sequence shown here is derived from an EMBL/GenBank/DDBJ whole genome shotgun (WGS) entry which is preliminary data.</text>
</comment>
<keyword evidence="2" id="KW-0521">NADP</keyword>
<evidence type="ECO:0000259" key="8">
    <source>
        <dbReference type="Pfam" id="PF00248"/>
    </source>
</evidence>
<dbReference type="OrthoDB" id="409181at2759"/>
<dbReference type="InterPro" id="IPR036812">
    <property type="entry name" value="NAD(P)_OxRdtase_dom_sf"/>
</dbReference>
<evidence type="ECO:0000256" key="6">
    <source>
        <dbReference type="PIRSR" id="PIRSR000097-3"/>
    </source>
</evidence>
<evidence type="ECO:0000256" key="1">
    <source>
        <dbReference type="ARBA" id="ARBA00007905"/>
    </source>
</evidence>
<feature type="signal peptide" evidence="7">
    <location>
        <begin position="1"/>
        <end position="18"/>
    </location>
</feature>
<feature type="binding site" evidence="5">
    <location>
        <position position="146"/>
    </location>
    <ligand>
        <name>substrate</name>
    </ligand>
</feature>
<dbReference type="CDD" id="cd19071">
    <property type="entry name" value="AKR_AKR1-5-like"/>
    <property type="match status" value="1"/>
</dbReference>
<evidence type="ECO:0000313" key="10">
    <source>
        <dbReference type="Proteomes" id="UP000037460"/>
    </source>
</evidence>
<dbReference type="EMBL" id="JWZX01003340">
    <property type="protein sequence ID" value="KOO21721.1"/>
    <property type="molecule type" value="Genomic_DNA"/>
</dbReference>
<dbReference type="InterPro" id="IPR023210">
    <property type="entry name" value="NADP_OxRdtase_dom"/>
</dbReference>
<feature type="site" description="Lowers pKa of active site Tyr" evidence="6">
    <location>
        <position position="108"/>
    </location>
</feature>
<gene>
    <name evidence="9" type="ORF">Ctob_006279</name>
</gene>
<feature type="chain" id="PRO_5005601415" evidence="7">
    <location>
        <begin position="19"/>
        <end position="328"/>
    </location>
</feature>
<evidence type="ECO:0000256" key="7">
    <source>
        <dbReference type="SAM" id="SignalP"/>
    </source>
</evidence>
<evidence type="ECO:0000256" key="5">
    <source>
        <dbReference type="PIRSR" id="PIRSR000097-2"/>
    </source>
</evidence>
<dbReference type="PANTHER" id="PTHR43827">
    <property type="entry name" value="2,5-DIKETO-D-GLUCONIC ACID REDUCTASE"/>
    <property type="match status" value="1"/>
</dbReference>
<accession>A0A0M0J548</accession>
<feature type="active site" description="Proton donor" evidence="4">
    <location>
        <position position="83"/>
    </location>
</feature>
<dbReference type="PRINTS" id="PR00069">
    <property type="entry name" value="ALDKETRDTASE"/>
</dbReference>
<keyword evidence="10" id="KW-1185">Reference proteome</keyword>
<protein>
    <submittedName>
        <fullName evidence="9">Glyoxal reductase</fullName>
    </submittedName>
</protein>
<dbReference type="SUPFAM" id="SSF51430">
    <property type="entry name" value="NAD(P)-linked oxidoreductase"/>
    <property type="match status" value="1"/>
</dbReference>
<dbReference type="Proteomes" id="UP000037460">
    <property type="component" value="Unassembled WGS sequence"/>
</dbReference>
<keyword evidence="3" id="KW-0560">Oxidoreductase</keyword>
<dbReference type="PANTHER" id="PTHR43827:SF3">
    <property type="entry name" value="NADP-DEPENDENT OXIDOREDUCTASE DOMAIN-CONTAINING PROTEIN"/>
    <property type="match status" value="1"/>
</dbReference>
<sequence>MLTFTSLWNLAAVPSCTTYPERCVSLPTLTGTVLMPVVALGTWRGSYKECIGNDYACVRAKAKASVMSWVDVKGDHVDTANNYRTQLEVGEALAQKGVKREDIFITTKCPGPLGLTATIQCAEDNLQMLGLYGVNTTGYLDLLLIHYPNVIKPECYGPSSDPDIQKECAGTGQFQDPGTAARQETWKAMELLQKLGRVKSIGFSNYNSTHIAETLAVATVPIALHQVEWNPLDHDEDMLALCTKHGIQLQAWSPLGGDHGDILSNPQVVAIAATHNTSTAQVVLKWSLQRGVAVVTGTDNPAHMASDLDLWGFTLTDQEMTELNNLKP</sequence>
<proteinExistence type="inferred from homology"/>
<reference evidence="10" key="1">
    <citation type="journal article" date="2015" name="PLoS Genet.">
        <title>Genome Sequence and Transcriptome Analyses of Chrysochromulina tobin: Metabolic Tools for Enhanced Algal Fitness in the Prominent Order Prymnesiales (Haptophyceae).</title>
        <authorList>
            <person name="Hovde B.T."/>
            <person name="Deodato C.R."/>
            <person name="Hunsperger H.M."/>
            <person name="Ryken S.A."/>
            <person name="Yost W."/>
            <person name="Jha R.K."/>
            <person name="Patterson J."/>
            <person name="Monnat R.J. Jr."/>
            <person name="Barlow S.B."/>
            <person name="Starkenburg S.R."/>
            <person name="Cattolico R.A."/>
        </authorList>
    </citation>
    <scope>NUCLEOTIDE SEQUENCE</scope>
    <source>
        <strain evidence="10">CCMP291</strain>
    </source>
</reference>
<dbReference type="Gene3D" id="3.20.20.100">
    <property type="entry name" value="NADP-dependent oxidoreductase domain"/>
    <property type="match status" value="1"/>
</dbReference>
<dbReference type="PIRSF" id="PIRSF000097">
    <property type="entry name" value="AKR"/>
    <property type="match status" value="1"/>
</dbReference>
<evidence type="ECO:0000313" key="9">
    <source>
        <dbReference type="EMBL" id="KOO21721.1"/>
    </source>
</evidence>
<evidence type="ECO:0000256" key="3">
    <source>
        <dbReference type="ARBA" id="ARBA00023002"/>
    </source>
</evidence>
<organism evidence="9 10">
    <name type="scientific">Chrysochromulina tobinii</name>
    <dbReference type="NCBI Taxonomy" id="1460289"/>
    <lineage>
        <taxon>Eukaryota</taxon>
        <taxon>Haptista</taxon>
        <taxon>Haptophyta</taxon>
        <taxon>Prymnesiophyceae</taxon>
        <taxon>Prymnesiales</taxon>
        <taxon>Chrysochromulinaceae</taxon>
        <taxon>Chrysochromulina</taxon>
    </lineage>
</organism>
<evidence type="ECO:0000256" key="4">
    <source>
        <dbReference type="PIRSR" id="PIRSR000097-1"/>
    </source>
</evidence>
<dbReference type="AlphaFoldDB" id="A0A0M0J548"/>
<dbReference type="GO" id="GO:0016616">
    <property type="term" value="F:oxidoreductase activity, acting on the CH-OH group of donors, NAD or NADP as acceptor"/>
    <property type="evidence" value="ECO:0007669"/>
    <property type="project" value="UniProtKB-ARBA"/>
</dbReference>
<feature type="domain" description="NADP-dependent oxidoreductase" evidence="8">
    <location>
        <begin position="40"/>
        <end position="326"/>
    </location>
</feature>